<keyword evidence="1 4" id="KW-0812">Transmembrane</keyword>
<keyword evidence="3 4" id="KW-0472">Membrane</keyword>
<reference evidence="6 7" key="1">
    <citation type="journal article" date="2015" name="Genome Biol. Evol.">
        <title>Comparative Genomics of a Bacterivorous Green Alga Reveals Evolutionary Causalities and Consequences of Phago-Mixotrophic Mode of Nutrition.</title>
        <authorList>
            <person name="Burns J.A."/>
            <person name="Paasch A."/>
            <person name="Narechania A."/>
            <person name="Kim E."/>
        </authorList>
    </citation>
    <scope>NUCLEOTIDE SEQUENCE [LARGE SCALE GENOMIC DNA]</scope>
    <source>
        <strain evidence="6 7">PLY_AMNH</strain>
    </source>
</reference>
<organism evidence="6 7">
    <name type="scientific">Cymbomonas tetramitiformis</name>
    <dbReference type="NCBI Taxonomy" id="36881"/>
    <lineage>
        <taxon>Eukaryota</taxon>
        <taxon>Viridiplantae</taxon>
        <taxon>Chlorophyta</taxon>
        <taxon>Pyramimonadophyceae</taxon>
        <taxon>Pyramimonadales</taxon>
        <taxon>Pyramimonadaceae</taxon>
        <taxon>Cymbomonas</taxon>
    </lineage>
</organism>
<dbReference type="GO" id="GO:0005524">
    <property type="term" value="F:ATP binding"/>
    <property type="evidence" value="ECO:0007669"/>
    <property type="project" value="InterPro"/>
</dbReference>
<comment type="caution">
    <text evidence="6">The sequence shown here is derived from an EMBL/GenBank/DDBJ whole genome shotgun (WGS) entry which is preliminary data.</text>
</comment>
<evidence type="ECO:0000313" key="6">
    <source>
        <dbReference type="EMBL" id="KAK3285878.1"/>
    </source>
</evidence>
<feature type="domain" description="ABC transmembrane type-1" evidence="5">
    <location>
        <begin position="122"/>
        <end position="239"/>
    </location>
</feature>
<dbReference type="Proteomes" id="UP001190700">
    <property type="component" value="Unassembled WGS sequence"/>
</dbReference>
<dbReference type="EMBL" id="LGRX02001591">
    <property type="protein sequence ID" value="KAK3285878.1"/>
    <property type="molecule type" value="Genomic_DNA"/>
</dbReference>
<proteinExistence type="predicted"/>
<dbReference type="PROSITE" id="PS50929">
    <property type="entry name" value="ABC_TM1F"/>
    <property type="match status" value="1"/>
</dbReference>
<evidence type="ECO:0000256" key="2">
    <source>
        <dbReference type="ARBA" id="ARBA00022989"/>
    </source>
</evidence>
<sequence>MLRTTTQYHTLQRSKLISCFAKEKRLSTRQPAKLATDSKRIPTFSGCARQVHFLDDRGRAGVRRFTCGRRHVGTFSSHLRRASATAGGSPSIVSEITEVNYNGIPHLLASFLPWRKISMAWICTAMALAALMALLPRVAELAARIGKADFIGVLQLGTVVVALLGLRVGAQYRQDVWLAEAAQATVQKIRTTIYDHLLQQDIAYFESMSGSAAGEPKHGVGDLAYRLSTDAEAAGDIVWAAAQRTVPGAWQWRFSLVPI</sequence>
<dbReference type="GO" id="GO:0140359">
    <property type="term" value="F:ABC-type transporter activity"/>
    <property type="evidence" value="ECO:0007669"/>
    <property type="project" value="InterPro"/>
</dbReference>
<evidence type="ECO:0000256" key="1">
    <source>
        <dbReference type="ARBA" id="ARBA00022692"/>
    </source>
</evidence>
<dbReference type="GO" id="GO:0016020">
    <property type="term" value="C:membrane"/>
    <property type="evidence" value="ECO:0007669"/>
    <property type="project" value="InterPro"/>
</dbReference>
<feature type="transmembrane region" description="Helical" evidence="4">
    <location>
        <begin position="150"/>
        <end position="170"/>
    </location>
</feature>
<gene>
    <name evidence="6" type="ORF">CYMTET_6534</name>
</gene>
<evidence type="ECO:0000256" key="3">
    <source>
        <dbReference type="ARBA" id="ARBA00023136"/>
    </source>
</evidence>
<evidence type="ECO:0000259" key="5">
    <source>
        <dbReference type="PROSITE" id="PS50929"/>
    </source>
</evidence>
<keyword evidence="7" id="KW-1185">Reference proteome</keyword>
<feature type="transmembrane region" description="Helical" evidence="4">
    <location>
        <begin position="119"/>
        <end position="138"/>
    </location>
</feature>
<name>A0AAE0GXC7_9CHLO</name>
<protein>
    <recommendedName>
        <fullName evidence="5">ABC transmembrane type-1 domain-containing protein</fullName>
    </recommendedName>
</protein>
<dbReference type="AlphaFoldDB" id="A0AAE0GXC7"/>
<keyword evidence="2 4" id="KW-1133">Transmembrane helix</keyword>
<dbReference type="Gene3D" id="1.20.1560.10">
    <property type="entry name" value="ABC transporter type 1, transmembrane domain"/>
    <property type="match status" value="1"/>
</dbReference>
<dbReference type="InterPro" id="IPR036640">
    <property type="entry name" value="ABC1_TM_sf"/>
</dbReference>
<evidence type="ECO:0000313" key="7">
    <source>
        <dbReference type="Proteomes" id="UP001190700"/>
    </source>
</evidence>
<dbReference type="SUPFAM" id="SSF90123">
    <property type="entry name" value="ABC transporter transmembrane region"/>
    <property type="match status" value="1"/>
</dbReference>
<evidence type="ECO:0000256" key="4">
    <source>
        <dbReference type="SAM" id="Phobius"/>
    </source>
</evidence>
<dbReference type="InterPro" id="IPR011527">
    <property type="entry name" value="ABC1_TM_dom"/>
</dbReference>
<accession>A0AAE0GXC7</accession>